<protein>
    <submittedName>
        <fullName evidence="4">GldG family protein</fullName>
    </submittedName>
</protein>
<dbReference type="EMBL" id="CP124755">
    <property type="protein sequence ID" value="WGZ90451.1"/>
    <property type="molecule type" value="Genomic_DNA"/>
</dbReference>
<feature type="transmembrane region" description="Helical" evidence="1">
    <location>
        <begin position="437"/>
        <end position="463"/>
    </location>
</feature>
<dbReference type="InterPro" id="IPR019196">
    <property type="entry name" value="ABC_transp_unknown"/>
</dbReference>
<evidence type="ECO:0000313" key="4">
    <source>
        <dbReference type="EMBL" id="WGZ90451.1"/>
    </source>
</evidence>
<dbReference type="Proteomes" id="UP001300672">
    <property type="component" value="Chromosome"/>
</dbReference>
<reference evidence="4" key="2">
    <citation type="submission" date="2023-04" db="EMBL/GenBank/DDBJ databases">
        <authorList>
            <person name="Beletskiy A.V."/>
            <person name="Mardanov A.V."/>
            <person name="Ravin N.V."/>
        </authorList>
    </citation>
    <scope>NUCLEOTIDE SEQUENCE</scope>
    <source>
        <strain evidence="4">GKL-01</strain>
    </source>
</reference>
<dbReference type="Pfam" id="PF09822">
    <property type="entry name" value="ABC_transp_aux"/>
    <property type="match status" value="1"/>
</dbReference>
<keyword evidence="1" id="KW-0472">Membrane</keyword>
<gene>
    <name evidence="4" type="ORF">QJT80_13300</name>
</gene>
<dbReference type="AlphaFoldDB" id="A0AA95KEU5"/>
<proteinExistence type="predicted"/>
<dbReference type="SUPFAM" id="SSF52317">
    <property type="entry name" value="Class I glutamine amidotransferase-like"/>
    <property type="match status" value="1"/>
</dbReference>
<feature type="transmembrane region" description="Helical" evidence="1">
    <location>
        <begin position="12"/>
        <end position="30"/>
    </location>
</feature>
<accession>A0AA95KEU5</accession>
<keyword evidence="1" id="KW-0812">Transmembrane</keyword>
<evidence type="ECO:0000259" key="2">
    <source>
        <dbReference type="Pfam" id="PF09822"/>
    </source>
</evidence>
<keyword evidence="1" id="KW-1133">Transmembrane helix</keyword>
<feature type="domain" description="ABC-type uncharacterised transport system" evidence="2">
    <location>
        <begin position="153"/>
        <end position="401"/>
    </location>
</feature>
<reference evidence="4" key="1">
    <citation type="journal article" date="2023" name="Int. J. Mol. Sci.">
        <title>Metagenomics Revealed a New Genus 'Candidatus Thiocaldithrix dubininis' gen. nov., sp. nov. and a New Species 'Candidatus Thiothrix putei' sp. nov. in the Family Thiotrichaceae, Some Members of Which Have Traits of Both Na+- and H+-Motive Energetics.</title>
        <authorList>
            <person name="Ravin N.V."/>
            <person name="Muntyan M.S."/>
            <person name="Smolyakov D.D."/>
            <person name="Rudenko T.S."/>
            <person name="Beletsky A.V."/>
            <person name="Mardanov A.V."/>
            <person name="Grabovich M.Y."/>
        </authorList>
    </citation>
    <scope>NUCLEOTIDE SEQUENCE</scope>
    <source>
        <strain evidence="4">GKL-01</strain>
    </source>
</reference>
<feature type="domain" description="DUF7088" evidence="3">
    <location>
        <begin position="43"/>
        <end position="114"/>
    </location>
</feature>
<dbReference type="Pfam" id="PF23357">
    <property type="entry name" value="DUF7088"/>
    <property type="match status" value="1"/>
</dbReference>
<dbReference type="KEGG" id="tdu:QJT80_13300"/>
<organism evidence="4">
    <name type="scientific">Candidatus Thiocaldithrix dubininis</name>
    <dbReference type="NCBI Taxonomy" id="3080823"/>
    <lineage>
        <taxon>Bacteria</taxon>
        <taxon>Pseudomonadati</taxon>
        <taxon>Pseudomonadota</taxon>
        <taxon>Gammaproteobacteria</taxon>
        <taxon>Thiotrichales</taxon>
        <taxon>Thiotrichaceae</taxon>
        <taxon>Candidatus Thiocaldithrix</taxon>
    </lineage>
</organism>
<dbReference type="InterPro" id="IPR055396">
    <property type="entry name" value="DUF7088"/>
</dbReference>
<dbReference type="Gene3D" id="3.40.50.880">
    <property type="match status" value="1"/>
</dbReference>
<evidence type="ECO:0000259" key="3">
    <source>
        <dbReference type="Pfam" id="PF23357"/>
    </source>
</evidence>
<dbReference type="InterPro" id="IPR029062">
    <property type="entry name" value="Class_I_gatase-like"/>
</dbReference>
<sequence>MNLKLSRLLRLQNVLFYILFITIIGLLAYLSQQTKFTLDWTYNNRNSLSKPTQTLLKNVKTPIKFSFYLPDRADLKQDLTKLVAKYQRVNPAIQLEFINPDLNPERAKQDGVQQTGQLALHVGDRLELLDSVIDEQVLVNAIQRMSRGHERLVVFLEGHAERDPLSDTADGMSKLLTSLETKGFKIQPHNMLRTGSIPENASFVVLAAPKQDFMPAEVDILKNYVSKGGNLLWLPEPGGLHGLQPLADMLGVSIADGTLLDADLQLQASFNIGHPAGVPVLDYGQTPVTRNLVGQKTLFPFATSVNENEAVTATTQTDGKQWQTQALLITLPTSWLETSGVLIGSVKYDEGSGDQAGPLNVGMSLTRNLENKANQPAQEQRVVVIGDSDFITNNYIGYGANLTLATNLFNWLGRDDNLVEIPLNRAPDTEVDLSQTALVTMTLLFLLVIPLGLAVTGLAIWWIRKRR</sequence>
<name>A0AA95KEU5_9GAMM</name>
<evidence type="ECO:0000256" key="1">
    <source>
        <dbReference type="SAM" id="Phobius"/>
    </source>
</evidence>